<dbReference type="HAMAP" id="MF_01139">
    <property type="entry name" value="ISPT"/>
    <property type="match status" value="1"/>
</dbReference>
<dbReference type="PANTHER" id="PTHR10291">
    <property type="entry name" value="DEHYDRODOLICHYL DIPHOSPHATE SYNTHASE FAMILY MEMBER"/>
    <property type="match status" value="1"/>
</dbReference>
<accession>A0ABW3HED8</accession>
<evidence type="ECO:0000256" key="1">
    <source>
        <dbReference type="ARBA" id="ARBA00022679"/>
    </source>
</evidence>
<dbReference type="PANTHER" id="PTHR10291:SF0">
    <property type="entry name" value="DEHYDRODOLICHYL DIPHOSPHATE SYNTHASE 2"/>
    <property type="match status" value="1"/>
</dbReference>
<keyword evidence="2" id="KW-0479">Metal-binding</keyword>
<keyword evidence="2" id="KW-0133">Cell shape</keyword>
<dbReference type="NCBIfam" id="TIGR00055">
    <property type="entry name" value="uppS"/>
    <property type="match status" value="1"/>
</dbReference>
<feature type="binding site" evidence="2">
    <location>
        <position position="80"/>
    </location>
    <ligand>
        <name>substrate</name>
    </ligand>
</feature>
<feature type="binding site" evidence="2">
    <location>
        <position position="78"/>
    </location>
    <ligand>
        <name>substrate</name>
    </ligand>
</feature>
<dbReference type="InterPro" id="IPR036424">
    <property type="entry name" value="UPP_synth-like_sf"/>
</dbReference>
<keyword evidence="2" id="KW-0460">Magnesium</keyword>
<name>A0ABW3HED8_9GAMM</name>
<dbReference type="PROSITE" id="PS01066">
    <property type="entry name" value="UPP_SYNTHASE"/>
    <property type="match status" value="1"/>
</dbReference>
<proteinExistence type="inferred from homology"/>
<comment type="caution">
    <text evidence="3">The sequence shown here is derived from an EMBL/GenBank/DDBJ whole genome shotgun (WGS) entry which is preliminary data.</text>
</comment>
<dbReference type="RefSeq" id="WP_340676431.1">
    <property type="nucleotide sequence ID" value="NZ_JBHTIT010000001.1"/>
</dbReference>
<organism evidence="3 4">
    <name type="scientific">Paraperlucidibaca wandonensis</name>
    <dbReference type="NCBI Taxonomy" id="1268273"/>
    <lineage>
        <taxon>Bacteria</taxon>
        <taxon>Pseudomonadati</taxon>
        <taxon>Pseudomonadota</taxon>
        <taxon>Gammaproteobacteria</taxon>
        <taxon>Moraxellales</taxon>
        <taxon>Moraxellaceae</taxon>
        <taxon>Paraperlucidibaca</taxon>
    </lineage>
</organism>
<dbReference type="GO" id="GO:0016740">
    <property type="term" value="F:transferase activity"/>
    <property type="evidence" value="ECO:0007669"/>
    <property type="project" value="UniProtKB-KW"/>
</dbReference>
<feature type="binding site" evidence="2">
    <location>
        <position position="34"/>
    </location>
    <ligand>
        <name>substrate</name>
    </ligand>
</feature>
<evidence type="ECO:0000256" key="2">
    <source>
        <dbReference type="HAMAP-Rule" id="MF_01139"/>
    </source>
</evidence>
<feature type="active site" evidence="2">
    <location>
        <position position="29"/>
    </location>
</feature>
<dbReference type="Pfam" id="PF01255">
    <property type="entry name" value="Prenyltransf"/>
    <property type="match status" value="1"/>
</dbReference>
<comment type="similarity">
    <text evidence="2">Belongs to the UPP synthase family.</text>
</comment>
<feature type="binding site" evidence="2">
    <location>
        <begin position="74"/>
        <end position="76"/>
    </location>
    <ligand>
        <name>substrate</name>
    </ligand>
</feature>
<gene>
    <name evidence="2 3" type="primary">uppS</name>
    <name evidence="3" type="ORF">ACFQ0F_05330</name>
</gene>
<dbReference type="EMBL" id="JBHTIT010000001">
    <property type="protein sequence ID" value="MFD0949811.1"/>
    <property type="molecule type" value="Genomic_DNA"/>
</dbReference>
<keyword evidence="4" id="KW-1185">Reference proteome</keyword>
<comment type="subunit">
    <text evidence="2">Homodimer.</text>
</comment>
<feature type="binding site" evidence="2">
    <location>
        <begin position="30"/>
        <end position="33"/>
    </location>
    <ligand>
        <name>substrate</name>
    </ligand>
</feature>
<comment type="caution">
    <text evidence="2">Lacks conserved residue(s) required for the propagation of feature annotation.</text>
</comment>
<dbReference type="Proteomes" id="UP001597044">
    <property type="component" value="Unassembled WGS sequence"/>
</dbReference>
<feature type="binding site" evidence="2">
    <location>
        <position position="197"/>
    </location>
    <ligand>
        <name>substrate</name>
    </ligand>
</feature>
<protein>
    <recommendedName>
        <fullName evidence="2">Ditrans,polycis-undecaprenyl-diphosphate synthase ((2E,6E)-farnesyl-diphosphate specific)</fullName>
        <ecNumber evidence="2">2.5.1.31</ecNumber>
    </recommendedName>
    <alternativeName>
        <fullName evidence="2">Ditrans,polycis-undecaprenylcistransferase</fullName>
    </alternativeName>
    <alternativeName>
        <fullName evidence="2">Undecaprenyl diphosphate synthase</fullName>
        <shortName evidence="2">UDS</shortName>
    </alternativeName>
    <alternativeName>
        <fullName evidence="2">Undecaprenyl pyrophosphate synthase</fullName>
        <shortName evidence="2">UPP synthase</shortName>
    </alternativeName>
</protein>
<comment type="cofactor">
    <cofactor evidence="2">
        <name>Mg(2+)</name>
        <dbReference type="ChEBI" id="CHEBI:18420"/>
    </cofactor>
    <text evidence="2">Binds 2 magnesium ions per subunit.</text>
</comment>
<evidence type="ECO:0000313" key="3">
    <source>
        <dbReference type="EMBL" id="MFD0949811.1"/>
    </source>
</evidence>
<sequence>MTASTPAETVAPDAATATSLPRHIAIIMDGNNRWAKLRELPGNEGHRAGELALRQVVELAAKVPVDVLTVFAFSSENWRRPPDEVAALMQLFLFALDARVQELDRARIRLRFIGDRSAFSSELQAGMQVAEAKTAHHTRMTLIIAVNYGGQWDMAQAAQRLAAQVEKGELKAADITPERLAGMVEMSDLPPVDLLIRTGGELRISNFVLWQAAYAELHFSDALWPDFGHKHLQAALEDYAQRQRRFGRTSEQIEALHA</sequence>
<dbReference type="CDD" id="cd00475">
    <property type="entry name" value="Cis_IPPS"/>
    <property type="match status" value="1"/>
</dbReference>
<keyword evidence="1 2" id="KW-0808">Transferase</keyword>
<feature type="binding site" evidence="2">
    <location>
        <position position="29"/>
    </location>
    <ligand>
        <name>Mg(2+)</name>
        <dbReference type="ChEBI" id="CHEBI:18420"/>
    </ligand>
</feature>
<dbReference type="InterPro" id="IPR018520">
    <property type="entry name" value="UPP_synth-like_CS"/>
</dbReference>
<keyword evidence="2" id="KW-0961">Cell wall biogenesis/degradation</keyword>
<feature type="active site" description="Proton acceptor" evidence="2">
    <location>
        <position position="77"/>
    </location>
</feature>
<feature type="binding site" evidence="2">
    <location>
        <position position="46"/>
    </location>
    <ligand>
        <name>substrate</name>
    </ligand>
</feature>
<dbReference type="InterPro" id="IPR001441">
    <property type="entry name" value="UPP_synth-like"/>
</dbReference>
<feature type="binding site" evidence="2">
    <location>
        <begin position="203"/>
        <end position="205"/>
    </location>
    <ligand>
        <name>substrate</name>
    </ligand>
</feature>
<keyword evidence="2" id="KW-0573">Peptidoglycan synthesis</keyword>
<comment type="catalytic activity">
    <reaction evidence="2">
        <text>8 isopentenyl diphosphate + (2E,6E)-farnesyl diphosphate = di-trans,octa-cis-undecaprenyl diphosphate + 8 diphosphate</text>
        <dbReference type="Rhea" id="RHEA:27551"/>
        <dbReference type="ChEBI" id="CHEBI:33019"/>
        <dbReference type="ChEBI" id="CHEBI:58405"/>
        <dbReference type="ChEBI" id="CHEBI:128769"/>
        <dbReference type="ChEBI" id="CHEBI:175763"/>
        <dbReference type="EC" id="2.5.1.31"/>
    </reaction>
</comment>
<dbReference type="EC" id="2.5.1.31" evidence="2"/>
<feature type="binding site" evidence="2">
    <location>
        <position position="216"/>
    </location>
    <ligand>
        <name>Mg(2+)</name>
        <dbReference type="ChEBI" id="CHEBI:18420"/>
    </ligand>
</feature>
<evidence type="ECO:0000313" key="4">
    <source>
        <dbReference type="Proteomes" id="UP001597044"/>
    </source>
</evidence>
<dbReference type="SUPFAM" id="SSF64005">
    <property type="entry name" value="Undecaprenyl diphosphate synthase"/>
    <property type="match status" value="1"/>
</dbReference>
<reference evidence="4" key="1">
    <citation type="journal article" date="2019" name="Int. J. Syst. Evol. Microbiol.">
        <title>The Global Catalogue of Microorganisms (GCM) 10K type strain sequencing project: providing services to taxonomists for standard genome sequencing and annotation.</title>
        <authorList>
            <consortium name="The Broad Institute Genomics Platform"/>
            <consortium name="The Broad Institute Genome Sequencing Center for Infectious Disease"/>
            <person name="Wu L."/>
            <person name="Ma J."/>
        </authorList>
    </citation>
    <scope>NUCLEOTIDE SEQUENCE [LARGE SCALE GENOMIC DNA]</scope>
    <source>
        <strain evidence="4">CCUG 63419</strain>
    </source>
</reference>
<comment type="function">
    <text evidence="2">Catalyzes the sequential condensation of isopentenyl diphosphate (IPP) with (2E,6E)-farnesyl diphosphate (E,E-FPP) to yield (2Z,6Z,10Z,14Z,18Z,22Z,26Z,30Z,34E,38E)-undecaprenyl diphosphate (di-trans,octa-cis-UPP). UPP is the precursor of glycosyl carrier lipid in the biosynthesis of bacterial cell wall polysaccharide components such as peptidoglycan and lipopolysaccharide.</text>
</comment>
<dbReference type="Gene3D" id="3.40.1180.10">
    <property type="entry name" value="Decaprenyl diphosphate synthase-like"/>
    <property type="match status" value="1"/>
</dbReference>